<dbReference type="EMBL" id="BK015021">
    <property type="protein sequence ID" value="DAD87441.1"/>
    <property type="molecule type" value="Genomic_DNA"/>
</dbReference>
<evidence type="ECO:0000313" key="1">
    <source>
        <dbReference type="EMBL" id="DAD87441.1"/>
    </source>
</evidence>
<accession>A0A8S5MYN6</accession>
<reference evidence="1" key="1">
    <citation type="journal article" date="2021" name="Proc. Natl. Acad. Sci. U.S.A.">
        <title>A Catalog of Tens of Thousands of Viruses from Human Metagenomes Reveals Hidden Associations with Chronic Diseases.</title>
        <authorList>
            <person name="Tisza M.J."/>
            <person name="Buck C.B."/>
        </authorList>
    </citation>
    <scope>NUCLEOTIDE SEQUENCE</scope>
    <source>
        <strain evidence="1">CthrK8</strain>
    </source>
</reference>
<organism evidence="1">
    <name type="scientific">Siphoviridae sp. cthrK8</name>
    <dbReference type="NCBI Taxonomy" id="2826429"/>
    <lineage>
        <taxon>Viruses</taxon>
        <taxon>Duplodnaviria</taxon>
        <taxon>Heunggongvirae</taxon>
        <taxon>Uroviricota</taxon>
        <taxon>Caudoviricetes</taxon>
    </lineage>
</organism>
<protein>
    <submittedName>
        <fullName evidence="1">Uncharacterized protein</fullName>
    </submittedName>
</protein>
<name>A0A8S5MYN6_9CAUD</name>
<proteinExistence type="predicted"/>
<sequence>MTSKIESRIEQLEHTKECYLKDLEPESLAIIKNSFGLQVASKRRDWLKRKIKECDEEIVCLKKDLSRSCQK</sequence>